<dbReference type="InterPro" id="IPR045899">
    <property type="entry name" value="ATL71-like"/>
</dbReference>
<proteinExistence type="predicted"/>
<evidence type="ECO:0000256" key="2">
    <source>
        <dbReference type="SAM" id="MobiDB-lite"/>
    </source>
</evidence>
<sequence>MNTNHQNHKSSSPDTPHSFHLHTYPPSPQHPSPSPSPAINIITPGTSSIQPLTSNNNSGSPSIPPTSNNVYIPPYSSNQSTPASNTPNPRTSNSLSSNLNYISSNFFPRVSALSRRMKLLLYTGIIFSSFRFLLCITTLALSSNKPCDQPLKVYLALSALIAILNGSASLFTRTFSSDSYRFENNILKALFKISEICNILNFITFFLANFWLFSSVTCVRTAPILFFVSLSLIIMSYFVLIIPLLLLLCMIFCMPCVIHILSPVLQIPTKNTPAADSIINSIPLVSYSLNPPNHPPSSSSNPHSLHTNKEYSQASSPNTNPTNNAHTHQQQQQQQSIFVLFRPFYSMAYYLSRKRNKPFSQSTSPKLLKSNSYPEFHTTDDACCSICLADYEQDSVLRLMVCGHHFHKECLDEWLKINRICPLCKNDCLGGPPLTNDQETSQDNTPNPPNTTP</sequence>
<keyword evidence="3" id="KW-0812">Transmembrane</keyword>
<feature type="region of interest" description="Disordered" evidence="2">
    <location>
        <begin position="1"/>
        <end position="93"/>
    </location>
</feature>
<dbReference type="PANTHER" id="PTHR46719:SF7">
    <property type="entry name" value="RING-H2 FINGER PROTEIN ATL71-RELATED"/>
    <property type="match status" value="1"/>
</dbReference>
<dbReference type="PROSITE" id="PS50089">
    <property type="entry name" value="ZF_RING_2"/>
    <property type="match status" value="1"/>
</dbReference>
<reference evidence="5 6" key="1">
    <citation type="submission" date="2017-01" db="EMBL/GenBank/DDBJ databases">
        <authorList>
            <person name="Mah S.A."/>
            <person name="Swanson W.J."/>
            <person name="Moy G.W."/>
            <person name="Vacquier V.D."/>
        </authorList>
    </citation>
    <scope>NUCLEOTIDE SEQUENCE [LARGE SCALE GENOMIC DNA]</scope>
    <source>
        <strain evidence="5 6">GSMNP</strain>
    </source>
</reference>
<dbReference type="Gene3D" id="3.30.40.10">
    <property type="entry name" value="Zinc/RING finger domain, C3HC4 (zinc finger)"/>
    <property type="match status" value="1"/>
</dbReference>
<feature type="compositionally biased region" description="Polar residues" evidence="2">
    <location>
        <begin position="1"/>
        <end position="15"/>
    </location>
</feature>
<evidence type="ECO:0000256" key="3">
    <source>
        <dbReference type="SAM" id="Phobius"/>
    </source>
</evidence>
<gene>
    <name evidence="5" type="ORF">AYI70_g3196</name>
</gene>
<feature type="compositionally biased region" description="Polar residues" evidence="2">
    <location>
        <begin position="43"/>
        <end position="53"/>
    </location>
</feature>
<keyword evidence="1" id="KW-0863">Zinc-finger</keyword>
<keyword evidence="3" id="KW-1133">Transmembrane helix</keyword>
<dbReference type="InterPro" id="IPR013083">
    <property type="entry name" value="Znf_RING/FYVE/PHD"/>
</dbReference>
<feature type="compositionally biased region" description="Pro residues" evidence="2">
    <location>
        <begin position="25"/>
        <end position="36"/>
    </location>
</feature>
<feature type="compositionally biased region" description="Low complexity" evidence="2">
    <location>
        <begin position="312"/>
        <end position="329"/>
    </location>
</feature>
<feature type="transmembrane region" description="Helical" evidence="3">
    <location>
        <begin position="153"/>
        <end position="172"/>
    </location>
</feature>
<keyword evidence="1" id="KW-0479">Metal-binding</keyword>
<dbReference type="SMART" id="SM00184">
    <property type="entry name" value="RING"/>
    <property type="match status" value="1"/>
</dbReference>
<evidence type="ECO:0000313" key="5">
    <source>
        <dbReference type="EMBL" id="OMJ21886.1"/>
    </source>
</evidence>
<keyword evidence="6" id="KW-1185">Reference proteome</keyword>
<feature type="transmembrane region" description="Helical" evidence="3">
    <location>
        <begin position="193"/>
        <end position="212"/>
    </location>
</feature>
<dbReference type="GO" id="GO:0008270">
    <property type="term" value="F:zinc ion binding"/>
    <property type="evidence" value="ECO:0007669"/>
    <property type="project" value="UniProtKB-KW"/>
</dbReference>
<dbReference type="PANTHER" id="PTHR46719">
    <property type="entry name" value="TRANSCRIPTION FACTOR C2H2 FAMILY-RELATED"/>
    <property type="match status" value="1"/>
</dbReference>
<dbReference type="AlphaFoldDB" id="A0A1R1Y560"/>
<organism evidence="5 6">
    <name type="scientific">Smittium culicis</name>
    <dbReference type="NCBI Taxonomy" id="133412"/>
    <lineage>
        <taxon>Eukaryota</taxon>
        <taxon>Fungi</taxon>
        <taxon>Fungi incertae sedis</taxon>
        <taxon>Zoopagomycota</taxon>
        <taxon>Kickxellomycotina</taxon>
        <taxon>Harpellomycetes</taxon>
        <taxon>Harpellales</taxon>
        <taxon>Legeriomycetaceae</taxon>
        <taxon>Smittium</taxon>
    </lineage>
</organism>
<feature type="domain" description="RING-type" evidence="4">
    <location>
        <begin position="384"/>
        <end position="425"/>
    </location>
</feature>
<dbReference type="STRING" id="133412.A0A1R1Y560"/>
<evidence type="ECO:0000256" key="1">
    <source>
        <dbReference type="PROSITE-ProRule" id="PRU00175"/>
    </source>
</evidence>
<dbReference type="Proteomes" id="UP000187283">
    <property type="component" value="Unassembled WGS sequence"/>
</dbReference>
<feature type="compositionally biased region" description="Low complexity" evidence="2">
    <location>
        <begin position="54"/>
        <end position="69"/>
    </location>
</feature>
<dbReference type="OrthoDB" id="8062037at2759"/>
<feature type="transmembrane region" description="Helical" evidence="3">
    <location>
        <begin position="119"/>
        <end position="141"/>
    </location>
</feature>
<evidence type="ECO:0000259" key="4">
    <source>
        <dbReference type="PROSITE" id="PS50089"/>
    </source>
</evidence>
<evidence type="ECO:0000313" key="6">
    <source>
        <dbReference type="Proteomes" id="UP000187283"/>
    </source>
</evidence>
<dbReference type="SUPFAM" id="SSF57850">
    <property type="entry name" value="RING/U-box"/>
    <property type="match status" value="1"/>
</dbReference>
<feature type="region of interest" description="Disordered" evidence="2">
    <location>
        <begin position="291"/>
        <end position="329"/>
    </location>
</feature>
<comment type="caution">
    <text evidence="5">The sequence shown here is derived from an EMBL/GenBank/DDBJ whole genome shotgun (WGS) entry which is preliminary data.</text>
</comment>
<feature type="compositionally biased region" description="Low complexity" evidence="2">
    <location>
        <begin position="291"/>
        <end position="305"/>
    </location>
</feature>
<name>A0A1R1Y560_9FUNG</name>
<protein>
    <submittedName>
        <fullName evidence="5">RING finger protein 44</fullName>
    </submittedName>
</protein>
<feature type="transmembrane region" description="Helical" evidence="3">
    <location>
        <begin position="224"/>
        <end position="253"/>
    </location>
</feature>
<dbReference type="Pfam" id="PF13639">
    <property type="entry name" value="zf-RING_2"/>
    <property type="match status" value="1"/>
</dbReference>
<feature type="compositionally biased region" description="Low complexity" evidence="2">
    <location>
        <begin position="80"/>
        <end position="93"/>
    </location>
</feature>
<dbReference type="InterPro" id="IPR001841">
    <property type="entry name" value="Znf_RING"/>
</dbReference>
<keyword evidence="3" id="KW-0472">Membrane</keyword>
<accession>A0A1R1Y560</accession>
<dbReference type="EMBL" id="LSSN01000898">
    <property type="protein sequence ID" value="OMJ21886.1"/>
    <property type="molecule type" value="Genomic_DNA"/>
</dbReference>
<keyword evidence="1" id="KW-0862">Zinc</keyword>